<dbReference type="NCBIfam" id="TIGR00496">
    <property type="entry name" value="frr"/>
    <property type="match status" value="1"/>
</dbReference>
<feature type="domain" description="Ribosome recycling factor" evidence="5">
    <location>
        <begin position="19"/>
        <end position="182"/>
    </location>
</feature>
<dbReference type="GO" id="GO:0005737">
    <property type="term" value="C:cytoplasm"/>
    <property type="evidence" value="ECO:0007669"/>
    <property type="project" value="UniProtKB-SubCell"/>
</dbReference>
<dbReference type="Gene3D" id="1.10.132.20">
    <property type="entry name" value="Ribosome-recycling factor"/>
    <property type="match status" value="1"/>
</dbReference>
<dbReference type="PANTHER" id="PTHR20982">
    <property type="entry name" value="RIBOSOME RECYCLING FACTOR"/>
    <property type="match status" value="1"/>
</dbReference>
<dbReference type="HAMAP" id="MF_00040">
    <property type="entry name" value="RRF"/>
    <property type="match status" value="1"/>
</dbReference>
<keyword evidence="3" id="KW-0963">Cytoplasm</keyword>
<evidence type="ECO:0000313" key="6">
    <source>
        <dbReference type="EMBL" id="PIT90770.1"/>
    </source>
</evidence>
<feature type="coiled-coil region" evidence="4">
    <location>
        <begin position="113"/>
        <end position="176"/>
    </location>
</feature>
<keyword evidence="2 3" id="KW-0648">Protein biosynthesis</keyword>
<gene>
    <name evidence="3" type="primary">frr</name>
    <name evidence="6" type="ORF">COU22_00360</name>
</gene>
<dbReference type="EMBL" id="PFBO01000011">
    <property type="protein sequence ID" value="PIT90770.1"/>
    <property type="molecule type" value="Genomic_DNA"/>
</dbReference>
<evidence type="ECO:0000256" key="4">
    <source>
        <dbReference type="SAM" id="Coils"/>
    </source>
</evidence>
<protein>
    <recommendedName>
        <fullName evidence="3">Ribosome-recycling factor</fullName>
        <shortName evidence="3">RRF</shortName>
    </recommendedName>
    <alternativeName>
        <fullName evidence="3">Ribosome-releasing factor</fullName>
    </alternativeName>
</protein>
<accession>A0A2M6WD97</accession>
<comment type="similarity">
    <text evidence="1 3">Belongs to the RRF family.</text>
</comment>
<evidence type="ECO:0000256" key="1">
    <source>
        <dbReference type="ARBA" id="ARBA00005912"/>
    </source>
</evidence>
<evidence type="ECO:0000256" key="2">
    <source>
        <dbReference type="ARBA" id="ARBA00022917"/>
    </source>
</evidence>
<evidence type="ECO:0000256" key="3">
    <source>
        <dbReference type="HAMAP-Rule" id="MF_00040"/>
    </source>
</evidence>
<evidence type="ECO:0000313" key="7">
    <source>
        <dbReference type="Proteomes" id="UP000230543"/>
    </source>
</evidence>
<keyword evidence="4" id="KW-0175">Coiled coil</keyword>
<sequence length="184" mass="20987">MSDVISGLKPNFNKVIEHLKTEVNSLRVGRATPSLVENIQVDSYGTKTPMVHLASISTLDPKTISIQPWDKNLLKEIEKSLQTADLGASPIIRDDLIMINIPPMTEEARKEIVKKLNHKVEEARVSLRNQREKAKEAILAMEKNKEIAEDEKYRLLEDLDEEVKKYNEEIKGLGQKKEQEIMSI</sequence>
<dbReference type="AlphaFoldDB" id="A0A2M6WD97"/>
<comment type="subcellular location">
    <subcellularLocation>
        <location evidence="3">Cytoplasm</location>
    </subcellularLocation>
</comment>
<evidence type="ECO:0000259" key="5">
    <source>
        <dbReference type="Pfam" id="PF01765"/>
    </source>
</evidence>
<name>A0A2M6WD97_9BACT</name>
<dbReference type="Proteomes" id="UP000230543">
    <property type="component" value="Unassembled WGS sequence"/>
</dbReference>
<dbReference type="GO" id="GO:0043023">
    <property type="term" value="F:ribosomal large subunit binding"/>
    <property type="evidence" value="ECO:0007669"/>
    <property type="project" value="TreeGrafter"/>
</dbReference>
<dbReference type="GO" id="GO:0006415">
    <property type="term" value="P:translational termination"/>
    <property type="evidence" value="ECO:0007669"/>
    <property type="project" value="UniProtKB-UniRule"/>
</dbReference>
<dbReference type="InterPro" id="IPR036191">
    <property type="entry name" value="RRF_sf"/>
</dbReference>
<reference evidence="7" key="1">
    <citation type="submission" date="2017-09" db="EMBL/GenBank/DDBJ databases">
        <title>Depth-based differentiation of microbial function through sediment-hosted aquifers and enrichment of novel symbionts in the deep terrestrial subsurface.</title>
        <authorList>
            <person name="Probst A.J."/>
            <person name="Ladd B."/>
            <person name="Jarett J.K."/>
            <person name="Geller-Mcgrath D.E."/>
            <person name="Sieber C.M.K."/>
            <person name="Emerson J.B."/>
            <person name="Anantharaman K."/>
            <person name="Thomas B.C."/>
            <person name="Malmstrom R."/>
            <person name="Stieglmeier M."/>
            <person name="Klingl A."/>
            <person name="Woyke T."/>
            <person name="Ryan C.M."/>
            <person name="Banfield J.F."/>
        </authorList>
    </citation>
    <scope>NUCLEOTIDE SEQUENCE [LARGE SCALE GENOMIC DNA]</scope>
</reference>
<dbReference type="SUPFAM" id="SSF55194">
    <property type="entry name" value="Ribosome recycling factor, RRF"/>
    <property type="match status" value="1"/>
</dbReference>
<dbReference type="InterPro" id="IPR002661">
    <property type="entry name" value="Ribosome_recyc_fac"/>
</dbReference>
<dbReference type="PANTHER" id="PTHR20982:SF3">
    <property type="entry name" value="MITOCHONDRIAL RIBOSOME RECYCLING FACTOR PSEUDO 1"/>
    <property type="match status" value="1"/>
</dbReference>
<comment type="function">
    <text evidence="3">Responsible for the release of ribosomes from messenger RNA at the termination of protein biosynthesis. May increase the efficiency of translation by recycling ribosomes from one round of translation to another.</text>
</comment>
<dbReference type="InterPro" id="IPR023584">
    <property type="entry name" value="Ribosome_recyc_fac_dom"/>
</dbReference>
<proteinExistence type="inferred from homology"/>
<dbReference type="Gene3D" id="3.30.1360.40">
    <property type="match status" value="1"/>
</dbReference>
<organism evidence="6 7">
    <name type="scientific">Candidatus Komeilibacteria bacterium CG10_big_fil_rev_8_21_14_0_10_41_13</name>
    <dbReference type="NCBI Taxonomy" id="1974476"/>
    <lineage>
        <taxon>Bacteria</taxon>
        <taxon>Candidatus Komeiliibacteriota</taxon>
    </lineage>
</organism>
<dbReference type="FunFam" id="3.30.1360.40:FF:000001">
    <property type="entry name" value="Ribosome-recycling factor"/>
    <property type="match status" value="1"/>
</dbReference>
<comment type="caution">
    <text evidence="6">The sequence shown here is derived from an EMBL/GenBank/DDBJ whole genome shotgun (WGS) entry which is preliminary data.</text>
</comment>
<dbReference type="Pfam" id="PF01765">
    <property type="entry name" value="RRF"/>
    <property type="match status" value="1"/>
</dbReference>